<dbReference type="PANTHER" id="PTHR35475">
    <property type="entry name" value="WD REPEAT PROTEIN"/>
    <property type="match status" value="1"/>
</dbReference>
<sequence>MAVLKSNLVGWEQNQLDVLEILEKHRLKSVYAFNSGSGRKFLTVSVPPGNGWSIRGYNDGNLLS</sequence>
<dbReference type="EMBL" id="BPVZ01000004">
    <property type="protein sequence ID" value="GKU90771.1"/>
    <property type="molecule type" value="Genomic_DNA"/>
</dbReference>
<dbReference type="Proteomes" id="UP001054252">
    <property type="component" value="Unassembled WGS sequence"/>
</dbReference>
<keyword evidence="2" id="KW-1185">Reference proteome</keyword>
<gene>
    <name evidence="1" type="ORF">SLEP1_g4722</name>
</gene>
<organism evidence="1 2">
    <name type="scientific">Rubroshorea leprosula</name>
    <dbReference type="NCBI Taxonomy" id="152421"/>
    <lineage>
        <taxon>Eukaryota</taxon>
        <taxon>Viridiplantae</taxon>
        <taxon>Streptophyta</taxon>
        <taxon>Embryophyta</taxon>
        <taxon>Tracheophyta</taxon>
        <taxon>Spermatophyta</taxon>
        <taxon>Magnoliopsida</taxon>
        <taxon>eudicotyledons</taxon>
        <taxon>Gunneridae</taxon>
        <taxon>Pentapetalae</taxon>
        <taxon>rosids</taxon>
        <taxon>malvids</taxon>
        <taxon>Malvales</taxon>
        <taxon>Dipterocarpaceae</taxon>
        <taxon>Rubroshorea</taxon>
    </lineage>
</organism>
<dbReference type="PANTHER" id="PTHR35475:SF1">
    <property type="entry name" value="WD REPEAT PROTEIN"/>
    <property type="match status" value="1"/>
</dbReference>
<evidence type="ECO:0000313" key="2">
    <source>
        <dbReference type="Proteomes" id="UP001054252"/>
    </source>
</evidence>
<evidence type="ECO:0000313" key="1">
    <source>
        <dbReference type="EMBL" id="GKU90771.1"/>
    </source>
</evidence>
<accession>A0AAV5HZD5</accession>
<reference evidence="1 2" key="1">
    <citation type="journal article" date="2021" name="Commun. Biol.">
        <title>The genome of Shorea leprosula (Dipterocarpaceae) highlights the ecological relevance of drought in aseasonal tropical rainforests.</title>
        <authorList>
            <person name="Ng K.K.S."/>
            <person name="Kobayashi M.J."/>
            <person name="Fawcett J.A."/>
            <person name="Hatakeyama M."/>
            <person name="Paape T."/>
            <person name="Ng C.H."/>
            <person name="Ang C.C."/>
            <person name="Tnah L.H."/>
            <person name="Lee C.T."/>
            <person name="Nishiyama T."/>
            <person name="Sese J."/>
            <person name="O'Brien M.J."/>
            <person name="Copetti D."/>
            <person name="Mohd Noor M.I."/>
            <person name="Ong R.C."/>
            <person name="Putra M."/>
            <person name="Sireger I.Z."/>
            <person name="Indrioko S."/>
            <person name="Kosugi Y."/>
            <person name="Izuno A."/>
            <person name="Isagi Y."/>
            <person name="Lee S.L."/>
            <person name="Shimizu K.K."/>
        </authorList>
    </citation>
    <scope>NUCLEOTIDE SEQUENCE [LARGE SCALE GENOMIC DNA]</scope>
    <source>
        <strain evidence="1">214</strain>
    </source>
</reference>
<comment type="caution">
    <text evidence="1">The sequence shown here is derived from an EMBL/GenBank/DDBJ whole genome shotgun (WGS) entry which is preliminary data.</text>
</comment>
<dbReference type="AlphaFoldDB" id="A0AAV5HZD5"/>
<name>A0AAV5HZD5_9ROSI</name>
<proteinExistence type="predicted"/>
<protein>
    <submittedName>
        <fullName evidence="1">Uncharacterized protein</fullName>
    </submittedName>
</protein>